<dbReference type="AlphaFoldDB" id="A0A426X4R4"/>
<evidence type="ECO:0000256" key="1">
    <source>
        <dbReference type="SAM" id="MobiDB-lite"/>
    </source>
</evidence>
<dbReference type="EMBL" id="AMZH03026805">
    <property type="protein sequence ID" value="RRT34434.1"/>
    <property type="molecule type" value="Genomic_DNA"/>
</dbReference>
<gene>
    <name evidence="3" type="ORF">B296_00052903</name>
</gene>
<organism evidence="3 4">
    <name type="scientific">Ensete ventricosum</name>
    <name type="common">Abyssinian banana</name>
    <name type="synonym">Musa ensete</name>
    <dbReference type="NCBI Taxonomy" id="4639"/>
    <lineage>
        <taxon>Eukaryota</taxon>
        <taxon>Viridiplantae</taxon>
        <taxon>Streptophyta</taxon>
        <taxon>Embryophyta</taxon>
        <taxon>Tracheophyta</taxon>
        <taxon>Spermatophyta</taxon>
        <taxon>Magnoliopsida</taxon>
        <taxon>Liliopsida</taxon>
        <taxon>Zingiberales</taxon>
        <taxon>Musaceae</taxon>
        <taxon>Ensete</taxon>
    </lineage>
</organism>
<feature type="region of interest" description="Disordered" evidence="1">
    <location>
        <begin position="44"/>
        <end position="84"/>
    </location>
</feature>
<evidence type="ECO:0000256" key="2">
    <source>
        <dbReference type="SAM" id="Phobius"/>
    </source>
</evidence>
<name>A0A426X4R4_ENSVE</name>
<dbReference type="Proteomes" id="UP000287651">
    <property type="component" value="Unassembled WGS sequence"/>
</dbReference>
<feature type="compositionally biased region" description="Acidic residues" evidence="1">
    <location>
        <begin position="97"/>
        <end position="110"/>
    </location>
</feature>
<feature type="region of interest" description="Disordered" evidence="1">
    <location>
        <begin position="96"/>
        <end position="119"/>
    </location>
</feature>
<keyword evidence="2" id="KW-1133">Transmembrane helix</keyword>
<accession>A0A426X4R4</accession>
<comment type="caution">
    <text evidence="3">The sequence shown here is derived from an EMBL/GenBank/DDBJ whole genome shotgun (WGS) entry which is preliminary data.</text>
</comment>
<evidence type="ECO:0000313" key="3">
    <source>
        <dbReference type="EMBL" id="RRT34434.1"/>
    </source>
</evidence>
<feature type="compositionally biased region" description="Basic residues" evidence="1">
    <location>
        <begin position="60"/>
        <end position="73"/>
    </location>
</feature>
<evidence type="ECO:0000313" key="4">
    <source>
        <dbReference type="Proteomes" id="UP000287651"/>
    </source>
</evidence>
<keyword evidence="2" id="KW-0812">Transmembrane</keyword>
<proteinExistence type="predicted"/>
<feature type="compositionally biased region" description="Basic and acidic residues" evidence="1">
    <location>
        <begin position="44"/>
        <end position="59"/>
    </location>
</feature>
<reference evidence="3 4" key="1">
    <citation type="journal article" date="2014" name="Agronomy (Basel)">
        <title>A Draft Genome Sequence for Ensete ventricosum, the Drought-Tolerant Tree Against Hunger.</title>
        <authorList>
            <person name="Harrison J."/>
            <person name="Moore K.A."/>
            <person name="Paszkiewicz K."/>
            <person name="Jones T."/>
            <person name="Grant M."/>
            <person name="Ambacheew D."/>
            <person name="Muzemil S."/>
            <person name="Studholme D.J."/>
        </authorList>
    </citation>
    <scope>NUCLEOTIDE SEQUENCE [LARGE SCALE GENOMIC DNA]</scope>
</reference>
<feature type="transmembrane region" description="Helical" evidence="2">
    <location>
        <begin position="6"/>
        <end position="26"/>
    </location>
</feature>
<keyword evidence="2" id="KW-0472">Membrane</keyword>
<protein>
    <submittedName>
        <fullName evidence="3">Uncharacterized protein</fullName>
    </submittedName>
</protein>
<sequence length="146" mass="16137">MDPYALHLAVAALVGASFVAVSAYYVHRKTLGQLLEFARAVEMERGRGRRGDDDDEPKRGLLRRGRYGYRRSRPGSDRRGWGSASLPDVVATALYGEEVEEEEEEEEEAAAAELDPRGFPIPVGLPRLHTVPEGTYGSLFSVFSPE</sequence>